<evidence type="ECO:0000313" key="1">
    <source>
        <dbReference type="EMBL" id="KAI3786119.1"/>
    </source>
</evidence>
<organism evidence="1 2">
    <name type="scientific">Smallanthus sonchifolius</name>
    <dbReference type="NCBI Taxonomy" id="185202"/>
    <lineage>
        <taxon>Eukaryota</taxon>
        <taxon>Viridiplantae</taxon>
        <taxon>Streptophyta</taxon>
        <taxon>Embryophyta</taxon>
        <taxon>Tracheophyta</taxon>
        <taxon>Spermatophyta</taxon>
        <taxon>Magnoliopsida</taxon>
        <taxon>eudicotyledons</taxon>
        <taxon>Gunneridae</taxon>
        <taxon>Pentapetalae</taxon>
        <taxon>asterids</taxon>
        <taxon>campanulids</taxon>
        <taxon>Asterales</taxon>
        <taxon>Asteraceae</taxon>
        <taxon>Asteroideae</taxon>
        <taxon>Heliantheae alliance</taxon>
        <taxon>Millerieae</taxon>
        <taxon>Smallanthus</taxon>
    </lineage>
</organism>
<keyword evidence="2" id="KW-1185">Reference proteome</keyword>
<reference evidence="1 2" key="2">
    <citation type="journal article" date="2022" name="Mol. Ecol. Resour.">
        <title>The genomes of chicory, endive, great burdock and yacon provide insights into Asteraceae paleo-polyploidization history and plant inulin production.</title>
        <authorList>
            <person name="Fan W."/>
            <person name="Wang S."/>
            <person name="Wang H."/>
            <person name="Wang A."/>
            <person name="Jiang F."/>
            <person name="Liu H."/>
            <person name="Zhao H."/>
            <person name="Xu D."/>
            <person name="Zhang Y."/>
        </authorList>
    </citation>
    <scope>NUCLEOTIDE SEQUENCE [LARGE SCALE GENOMIC DNA]</scope>
    <source>
        <strain evidence="2">cv. Yunnan</strain>
        <tissue evidence="1">Leaves</tissue>
    </source>
</reference>
<dbReference type="Proteomes" id="UP001056120">
    <property type="component" value="Linkage Group LG14"/>
</dbReference>
<comment type="caution">
    <text evidence="1">The sequence shown here is derived from an EMBL/GenBank/DDBJ whole genome shotgun (WGS) entry which is preliminary data.</text>
</comment>
<name>A0ACB9GRJ2_9ASTR</name>
<evidence type="ECO:0000313" key="2">
    <source>
        <dbReference type="Proteomes" id="UP001056120"/>
    </source>
</evidence>
<protein>
    <submittedName>
        <fullName evidence="1">Uncharacterized protein</fullName>
    </submittedName>
</protein>
<accession>A0ACB9GRJ2</accession>
<sequence length="191" mass="22287">MVARICQLYPNAVPIYVFESYKDYLQVDIVALNTDDLRAWKGWVESRLRRLTLMIERDTMGKLRCHPYAHENSDPSKHCSHSAFFMGLHRKQGEVVLKGQQFDICWSVDGFRHSMNMYMFWNPGMEINVSHVRRNQIPVYVFPYGYKPKLVSRQPSHDKGAKCEIAKDVDDIVERIKRARLEGSTSRSESS</sequence>
<proteinExistence type="predicted"/>
<gene>
    <name evidence="1" type="ORF">L1987_45248</name>
</gene>
<dbReference type="EMBL" id="CM042031">
    <property type="protein sequence ID" value="KAI3786119.1"/>
    <property type="molecule type" value="Genomic_DNA"/>
</dbReference>
<reference evidence="2" key="1">
    <citation type="journal article" date="2022" name="Mol. Ecol. Resour.">
        <title>The genomes of chicory, endive, great burdock and yacon provide insights into Asteraceae palaeo-polyploidization history and plant inulin production.</title>
        <authorList>
            <person name="Fan W."/>
            <person name="Wang S."/>
            <person name="Wang H."/>
            <person name="Wang A."/>
            <person name="Jiang F."/>
            <person name="Liu H."/>
            <person name="Zhao H."/>
            <person name="Xu D."/>
            <person name="Zhang Y."/>
        </authorList>
    </citation>
    <scope>NUCLEOTIDE SEQUENCE [LARGE SCALE GENOMIC DNA]</scope>
    <source>
        <strain evidence="2">cv. Yunnan</strain>
    </source>
</reference>